<dbReference type="EMBL" id="LR797384">
    <property type="protein sequence ID" value="CAB4212904.1"/>
    <property type="molecule type" value="Genomic_DNA"/>
</dbReference>
<accession>A0A6J7XDX8</accession>
<organism evidence="3">
    <name type="scientific">uncultured Caudovirales phage</name>
    <dbReference type="NCBI Taxonomy" id="2100421"/>
    <lineage>
        <taxon>Viruses</taxon>
        <taxon>Duplodnaviria</taxon>
        <taxon>Heunggongvirae</taxon>
        <taxon>Uroviricota</taxon>
        <taxon>Caudoviricetes</taxon>
        <taxon>Peduoviridae</taxon>
        <taxon>Maltschvirus</taxon>
        <taxon>Maltschvirus maltsch</taxon>
    </lineage>
</organism>
<dbReference type="InterPro" id="IPR055870">
    <property type="entry name" value="DUF7447"/>
</dbReference>
<gene>
    <name evidence="1" type="ORF">UFOVP1086_41</name>
    <name evidence="2" type="ORF">UFOVP1440_41</name>
    <name evidence="3" type="ORF">UFOVP1533_41</name>
</gene>
<name>A0A6J7XDX8_9CAUD</name>
<evidence type="ECO:0000313" key="2">
    <source>
        <dbReference type="EMBL" id="CAB4212904.1"/>
    </source>
</evidence>
<proteinExistence type="predicted"/>
<protein>
    <submittedName>
        <fullName evidence="3">Uncharacterized protein</fullName>
    </submittedName>
</protein>
<dbReference type="EMBL" id="LR797027">
    <property type="protein sequence ID" value="CAB4183143.1"/>
    <property type="molecule type" value="Genomic_DNA"/>
</dbReference>
<reference evidence="3" key="1">
    <citation type="submission" date="2020-05" db="EMBL/GenBank/DDBJ databases">
        <authorList>
            <person name="Chiriac C."/>
            <person name="Salcher M."/>
            <person name="Ghai R."/>
            <person name="Kavagutti S V."/>
        </authorList>
    </citation>
    <scope>NUCLEOTIDE SEQUENCE</scope>
</reference>
<evidence type="ECO:0000313" key="3">
    <source>
        <dbReference type="EMBL" id="CAB5228331.1"/>
    </source>
</evidence>
<dbReference type="EMBL" id="LR798388">
    <property type="protein sequence ID" value="CAB5228331.1"/>
    <property type="molecule type" value="Genomic_DNA"/>
</dbReference>
<evidence type="ECO:0000313" key="1">
    <source>
        <dbReference type="EMBL" id="CAB4183143.1"/>
    </source>
</evidence>
<dbReference type="Pfam" id="PF24239">
    <property type="entry name" value="DUF7447"/>
    <property type="match status" value="1"/>
</dbReference>
<sequence>MTNPTDTANAFAKLREAIAKGDAQLVTLDGKPAKLPEGYRPHDVNARNYKGVWEIQNANEAAGLYWFKPDAMRFFRTKVGRYFGAGVFTTRETNPMGKTAHSIRVADTEGNVQTFGEFHTFAHGKTSTAAAQRLAALLTEGQTVIDSKGQTFTLAR</sequence>